<dbReference type="Proteomes" id="UP000265120">
    <property type="component" value="Chromosome 1"/>
</dbReference>
<reference evidence="1" key="3">
    <citation type="submission" date="2025-09" db="UniProtKB">
        <authorList>
            <consortium name="Ensembl"/>
        </authorList>
    </citation>
    <scope>IDENTIFICATION</scope>
</reference>
<proteinExistence type="predicted"/>
<protein>
    <submittedName>
        <fullName evidence="1">Cyclin dependent kinase 2 interacting protein</fullName>
    </submittedName>
</protein>
<dbReference type="PRINTS" id="PR02040">
    <property type="entry name" value="CDK2IP"/>
</dbReference>
<reference evidence="1 2" key="1">
    <citation type="journal article" date="2014" name="Nat. Genet.">
        <title>Whole-genome sequence of a flatfish provides insights into ZW sex chromosome evolution and adaptation to a benthic lifestyle.</title>
        <authorList>
            <person name="Chen S."/>
            <person name="Zhang G."/>
            <person name="Shao C."/>
            <person name="Huang Q."/>
            <person name="Liu G."/>
            <person name="Zhang P."/>
            <person name="Song W."/>
            <person name="An N."/>
            <person name="Chalopin D."/>
            <person name="Volff J.N."/>
            <person name="Hong Y."/>
            <person name="Li Q."/>
            <person name="Sha Z."/>
            <person name="Zhou H."/>
            <person name="Xie M."/>
            <person name="Yu Q."/>
            <person name="Liu Y."/>
            <person name="Xiang H."/>
            <person name="Wang N."/>
            <person name="Wu K."/>
            <person name="Yang C."/>
            <person name="Zhou Q."/>
            <person name="Liao X."/>
            <person name="Yang L."/>
            <person name="Hu Q."/>
            <person name="Zhang J."/>
            <person name="Meng L."/>
            <person name="Jin L."/>
            <person name="Tian Y."/>
            <person name="Lian J."/>
            <person name="Yang J."/>
            <person name="Miao G."/>
            <person name="Liu S."/>
            <person name="Liang Z."/>
            <person name="Yan F."/>
            <person name="Li Y."/>
            <person name="Sun B."/>
            <person name="Zhang H."/>
            <person name="Zhang J."/>
            <person name="Zhu Y."/>
            <person name="Du M."/>
            <person name="Zhao Y."/>
            <person name="Schartl M."/>
            <person name="Tang Q."/>
            <person name="Wang J."/>
        </authorList>
    </citation>
    <scope>NUCLEOTIDE SEQUENCE</scope>
</reference>
<sequence length="199" mass="22423">VDEDLCSAITGSARKIKDNMADWHNLMLKWEKLNDTGFNIITNISNMRLSQSSQSSSSSSSLASADTAADLQDQCSKLREIQCHHVYGCVAIVKKMERLMTSQRGLQDLEDFQFGPEGRKVPLFHTWSTQQFVASSDILCEAFQQEVKLKQVVLQEVAHSTNSDLCTVYLSCWLHQPFIPAHVRQTLEALLLETGHRPL</sequence>
<accession>A0A3P8W5E6</accession>
<dbReference type="PANTHER" id="PTHR15827">
    <property type="entry name" value="CYCLIN-DEPENDENT KINASE 2-INTERACTING PROTEIN"/>
    <property type="match status" value="1"/>
</dbReference>
<name>A0A3P8W5E6_CYNSE</name>
<dbReference type="InterPro" id="IPR023250">
    <property type="entry name" value="Cyclin-dep_Kinase_2_interact"/>
</dbReference>
<dbReference type="AlphaFoldDB" id="A0A3P8W5E6"/>
<dbReference type="Ensembl" id="ENSCSET00000020004.1">
    <property type="protein sequence ID" value="ENSCSEP00000019765.1"/>
    <property type="gene ID" value="ENSCSEG00000012614.1"/>
</dbReference>
<dbReference type="GeneTree" id="ENSGT00390000015784"/>
<reference evidence="1" key="2">
    <citation type="submission" date="2025-08" db="UniProtKB">
        <authorList>
            <consortium name="Ensembl"/>
        </authorList>
    </citation>
    <scope>IDENTIFICATION</scope>
</reference>
<keyword evidence="2" id="KW-1185">Reference proteome</keyword>
<dbReference type="PANTHER" id="PTHR15827:SF2">
    <property type="entry name" value="CYCLIN-DEPENDENT KINASE 2-INTERACTING PROTEIN"/>
    <property type="match status" value="1"/>
</dbReference>
<evidence type="ECO:0000313" key="1">
    <source>
        <dbReference type="Ensembl" id="ENSCSEP00000019765.1"/>
    </source>
</evidence>
<organism evidence="1 2">
    <name type="scientific">Cynoglossus semilaevis</name>
    <name type="common">Tongue sole</name>
    <dbReference type="NCBI Taxonomy" id="244447"/>
    <lineage>
        <taxon>Eukaryota</taxon>
        <taxon>Metazoa</taxon>
        <taxon>Chordata</taxon>
        <taxon>Craniata</taxon>
        <taxon>Vertebrata</taxon>
        <taxon>Euteleostomi</taxon>
        <taxon>Actinopterygii</taxon>
        <taxon>Neopterygii</taxon>
        <taxon>Teleostei</taxon>
        <taxon>Neoteleostei</taxon>
        <taxon>Acanthomorphata</taxon>
        <taxon>Carangaria</taxon>
        <taxon>Pleuronectiformes</taxon>
        <taxon>Pleuronectoidei</taxon>
        <taxon>Cynoglossidae</taxon>
        <taxon>Cynoglossinae</taxon>
        <taxon>Cynoglossus</taxon>
    </lineage>
</organism>
<evidence type="ECO:0000313" key="2">
    <source>
        <dbReference type="Proteomes" id="UP000265120"/>
    </source>
</evidence>